<dbReference type="PANTHER" id="PTHR30614">
    <property type="entry name" value="MEMBRANE COMPONENT OF AMINO ACID ABC TRANSPORTER"/>
    <property type="match status" value="1"/>
</dbReference>
<evidence type="ECO:0000259" key="9">
    <source>
        <dbReference type="PROSITE" id="PS50928"/>
    </source>
</evidence>
<dbReference type="PANTHER" id="PTHR30614:SF0">
    <property type="entry name" value="L-CYSTINE TRANSPORT SYSTEM PERMEASE PROTEIN TCYL"/>
    <property type="match status" value="1"/>
</dbReference>
<keyword evidence="6 8" id="KW-1133">Transmembrane helix</keyword>
<dbReference type="AlphaFoldDB" id="E3HB71"/>
<dbReference type="InterPro" id="IPR000515">
    <property type="entry name" value="MetI-like"/>
</dbReference>
<comment type="similarity">
    <text evidence="8">Belongs to the binding-protein-dependent transport system permease family.</text>
</comment>
<dbReference type="Gene3D" id="1.10.3720.10">
    <property type="entry name" value="MetI-like"/>
    <property type="match status" value="1"/>
</dbReference>
<dbReference type="PROSITE" id="PS50928">
    <property type="entry name" value="ABC_TM1"/>
    <property type="match status" value="1"/>
</dbReference>
<gene>
    <name evidence="10" type="ordered locus">Ilyop_0434</name>
</gene>
<evidence type="ECO:0000256" key="1">
    <source>
        <dbReference type="ARBA" id="ARBA00004651"/>
    </source>
</evidence>
<dbReference type="GO" id="GO:0022857">
    <property type="term" value="F:transmembrane transporter activity"/>
    <property type="evidence" value="ECO:0007669"/>
    <property type="project" value="InterPro"/>
</dbReference>
<feature type="transmembrane region" description="Helical" evidence="8">
    <location>
        <begin position="180"/>
        <end position="201"/>
    </location>
</feature>
<dbReference type="NCBIfam" id="TIGR01726">
    <property type="entry name" value="HEQRo_perm_3TM"/>
    <property type="match status" value="1"/>
</dbReference>
<dbReference type="RefSeq" id="WP_013386892.1">
    <property type="nucleotide sequence ID" value="NC_014632.1"/>
</dbReference>
<dbReference type="Pfam" id="PF00528">
    <property type="entry name" value="BPD_transp_1"/>
    <property type="match status" value="1"/>
</dbReference>
<keyword evidence="3" id="KW-1003">Cell membrane</keyword>
<evidence type="ECO:0000313" key="10">
    <source>
        <dbReference type="EMBL" id="ADO82222.1"/>
    </source>
</evidence>
<dbReference type="InterPro" id="IPR035906">
    <property type="entry name" value="MetI-like_sf"/>
</dbReference>
<evidence type="ECO:0000256" key="5">
    <source>
        <dbReference type="ARBA" id="ARBA00022970"/>
    </source>
</evidence>
<dbReference type="Proteomes" id="UP000006875">
    <property type="component" value="Chromosome"/>
</dbReference>
<protein>
    <submittedName>
        <fullName evidence="10">Amino acid ABC transporter membrane protein, PAAT family</fullName>
    </submittedName>
</protein>
<dbReference type="SUPFAM" id="SSF161098">
    <property type="entry name" value="MetI-like"/>
    <property type="match status" value="1"/>
</dbReference>
<dbReference type="EMBL" id="CP002281">
    <property type="protein sequence ID" value="ADO82222.1"/>
    <property type="molecule type" value="Genomic_DNA"/>
</dbReference>
<keyword evidence="2 8" id="KW-0813">Transport</keyword>
<dbReference type="InterPro" id="IPR043429">
    <property type="entry name" value="ArtM/GltK/GlnP/TcyL/YhdX-like"/>
</dbReference>
<evidence type="ECO:0000313" key="11">
    <source>
        <dbReference type="Proteomes" id="UP000006875"/>
    </source>
</evidence>
<dbReference type="HOGENOM" id="CLU_019602_1_1_0"/>
<evidence type="ECO:0000256" key="8">
    <source>
        <dbReference type="RuleBase" id="RU363032"/>
    </source>
</evidence>
<feature type="domain" description="ABC transmembrane type-1" evidence="9">
    <location>
        <begin position="14"/>
        <end position="201"/>
    </location>
</feature>
<evidence type="ECO:0000256" key="7">
    <source>
        <dbReference type="ARBA" id="ARBA00023136"/>
    </source>
</evidence>
<dbReference type="STRING" id="572544.Ilyop_0434"/>
<reference evidence="10 11" key="1">
    <citation type="journal article" date="2010" name="Stand. Genomic Sci.">
        <title>Complete genome sequence of Ilyobacter polytropus type strain (CuHbu1).</title>
        <authorList>
            <person name="Sikorski J."/>
            <person name="Chertkov O."/>
            <person name="Lapidus A."/>
            <person name="Nolan M."/>
            <person name="Lucas S."/>
            <person name="Del Rio T.G."/>
            <person name="Tice H."/>
            <person name="Cheng J.F."/>
            <person name="Tapia R."/>
            <person name="Han C."/>
            <person name="Goodwin L."/>
            <person name="Pitluck S."/>
            <person name="Liolios K."/>
            <person name="Ivanova N."/>
            <person name="Mavromatis K."/>
            <person name="Mikhailova N."/>
            <person name="Pati A."/>
            <person name="Chen A."/>
            <person name="Palaniappan K."/>
            <person name="Land M."/>
            <person name="Hauser L."/>
            <person name="Chang Y.J."/>
            <person name="Jeffries C.D."/>
            <person name="Brambilla E."/>
            <person name="Yasawong M."/>
            <person name="Rohde M."/>
            <person name="Pukall R."/>
            <person name="Spring S."/>
            <person name="Goker M."/>
            <person name="Woyke T."/>
            <person name="Bristow J."/>
            <person name="Eisen J.A."/>
            <person name="Markowitz V."/>
            <person name="Hugenholtz P."/>
            <person name="Kyrpides N.C."/>
            <person name="Klenk H.P."/>
        </authorList>
    </citation>
    <scope>NUCLEOTIDE SEQUENCE [LARGE SCALE GENOMIC DNA]</scope>
    <source>
        <strain evidence="11">ATCC 51220 / DSM 2926 / LMG 16218 / CuHBu1</strain>
    </source>
</reference>
<dbReference type="GO" id="GO:0006865">
    <property type="term" value="P:amino acid transport"/>
    <property type="evidence" value="ECO:0007669"/>
    <property type="project" value="UniProtKB-KW"/>
</dbReference>
<dbReference type="KEGG" id="ipo:Ilyop_0434"/>
<organism evidence="10 11">
    <name type="scientific">Ilyobacter polytropus (strain ATCC 51220 / DSM 2926 / LMG 16218 / CuHBu1)</name>
    <dbReference type="NCBI Taxonomy" id="572544"/>
    <lineage>
        <taxon>Bacteria</taxon>
        <taxon>Fusobacteriati</taxon>
        <taxon>Fusobacteriota</taxon>
        <taxon>Fusobacteriia</taxon>
        <taxon>Fusobacteriales</taxon>
        <taxon>Fusobacteriaceae</taxon>
        <taxon>Ilyobacter</taxon>
    </lineage>
</organism>
<keyword evidence="11" id="KW-1185">Reference proteome</keyword>
<dbReference type="InterPro" id="IPR010065">
    <property type="entry name" value="AA_ABC_transptr_permease_3TM"/>
</dbReference>
<evidence type="ECO:0000256" key="4">
    <source>
        <dbReference type="ARBA" id="ARBA00022692"/>
    </source>
</evidence>
<dbReference type="CDD" id="cd06261">
    <property type="entry name" value="TM_PBP2"/>
    <property type="match status" value="1"/>
</dbReference>
<name>E3HB71_ILYPC</name>
<keyword evidence="7 8" id="KW-0472">Membrane</keyword>
<dbReference type="eggNOG" id="COG0765">
    <property type="taxonomic scope" value="Bacteria"/>
</dbReference>
<proteinExistence type="inferred from homology"/>
<sequence>METQGMLIYILGGLKLTALLYIATGVLALPLGLFLSLGGVSKSVFVRRGIALYTWIFRGSPLLLQLFFVYYGLPVMGITLTPFTAASLTFILNYSAYTCEILRGCIQSIPKGQYEASRVLGMNYFKTMRHIILPQALRMSLPALSNEAVNLVKDTALISSIGMAEILRNSKEIVARDFTIMPFILCGLIYLAVSSIIILIFKKAEDKYEIIY</sequence>
<dbReference type="OrthoDB" id="9811552at2"/>
<feature type="transmembrane region" description="Helical" evidence="8">
    <location>
        <begin position="20"/>
        <end position="40"/>
    </location>
</feature>
<evidence type="ECO:0000256" key="2">
    <source>
        <dbReference type="ARBA" id="ARBA00022448"/>
    </source>
</evidence>
<dbReference type="GO" id="GO:0043190">
    <property type="term" value="C:ATP-binding cassette (ABC) transporter complex"/>
    <property type="evidence" value="ECO:0007669"/>
    <property type="project" value="InterPro"/>
</dbReference>
<comment type="subcellular location">
    <subcellularLocation>
        <location evidence="1 8">Cell membrane</location>
        <topology evidence="1 8">Multi-pass membrane protein</topology>
    </subcellularLocation>
</comment>
<accession>E3HB71</accession>
<evidence type="ECO:0000256" key="6">
    <source>
        <dbReference type="ARBA" id="ARBA00022989"/>
    </source>
</evidence>
<keyword evidence="4 8" id="KW-0812">Transmembrane</keyword>
<keyword evidence="5" id="KW-0029">Amino-acid transport</keyword>
<feature type="transmembrane region" description="Helical" evidence="8">
    <location>
        <begin position="52"/>
        <end position="73"/>
    </location>
</feature>
<evidence type="ECO:0000256" key="3">
    <source>
        <dbReference type="ARBA" id="ARBA00022475"/>
    </source>
</evidence>